<evidence type="ECO:0000313" key="2">
    <source>
        <dbReference type="EMBL" id="NYD51825.1"/>
    </source>
</evidence>
<dbReference type="RefSeq" id="WP_179848140.1">
    <property type="nucleotide sequence ID" value="NZ_JACCBA010000001.1"/>
</dbReference>
<feature type="compositionally biased region" description="Polar residues" evidence="1">
    <location>
        <begin position="1"/>
        <end position="13"/>
    </location>
</feature>
<evidence type="ECO:0000256" key="1">
    <source>
        <dbReference type="SAM" id="MobiDB-lite"/>
    </source>
</evidence>
<sequence length="50" mass="5479">MIGSFSDGQQEPEVTTPKDIPDASRLRAEMVLALQRLRYQCTVLEGGVTA</sequence>
<dbReference type="AlphaFoldDB" id="A0A7Y9EQ07"/>
<evidence type="ECO:0000313" key="3">
    <source>
        <dbReference type="Proteomes" id="UP000529783"/>
    </source>
</evidence>
<protein>
    <submittedName>
        <fullName evidence="2">Uncharacterized protein</fullName>
    </submittedName>
</protein>
<feature type="region of interest" description="Disordered" evidence="1">
    <location>
        <begin position="1"/>
        <end position="22"/>
    </location>
</feature>
<comment type="caution">
    <text evidence="2">The sequence shown here is derived from an EMBL/GenBank/DDBJ whole genome shotgun (WGS) entry which is preliminary data.</text>
</comment>
<keyword evidence="3" id="KW-1185">Reference proteome</keyword>
<accession>A0A7Y9EQ07</accession>
<gene>
    <name evidence="2" type="ORF">BJY14_007808</name>
</gene>
<name>A0A7Y9EQ07_9ACTN</name>
<reference evidence="2 3" key="1">
    <citation type="submission" date="2020-07" db="EMBL/GenBank/DDBJ databases">
        <title>Sequencing the genomes of 1000 actinobacteria strains.</title>
        <authorList>
            <person name="Klenk H.-P."/>
        </authorList>
    </citation>
    <scope>NUCLEOTIDE SEQUENCE [LARGE SCALE GENOMIC DNA]</scope>
    <source>
        <strain evidence="2 3">DSM 40398</strain>
    </source>
</reference>
<dbReference type="EMBL" id="JACCBA010000001">
    <property type="protein sequence ID" value="NYD51825.1"/>
    <property type="molecule type" value="Genomic_DNA"/>
</dbReference>
<proteinExistence type="predicted"/>
<organism evidence="2 3">
    <name type="scientific">Actinomadura luteofluorescens</name>
    <dbReference type="NCBI Taxonomy" id="46163"/>
    <lineage>
        <taxon>Bacteria</taxon>
        <taxon>Bacillati</taxon>
        <taxon>Actinomycetota</taxon>
        <taxon>Actinomycetes</taxon>
        <taxon>Streptosporangiales</taxon>
        <taxon>Thermomonosporaceae</taxon>
        <taxon>Actinomadura</taxon>
    </lineage>
</organism>
<dbReference type="Proteomes" id="UP000529783">
    <property type="component" value="Unassembled WGS sequence"/>
</dbReference>